<protein>
    <recommendedName>
        <fullName evidence="5">Calcineurin-like phosphoesterase domain-containing protein</fullName>
    </recommendedName>
</protein>
<feature type="transmembrane region" description="Helical" evidence="4">
    <location>
        <begin position="144"/>
        <end position="166"/>
    </location>
</feature>
<evidence type="ECO:0000256" key="1">
    <source>
        <dbReference type="ARBA" id="ARBA00022723"/>
    </source>
</evidence>
<dbReference type="PANTHER" id="PTHR31302">
    <property type="entry name" value="TRANSMEMBRANE PROTEIN WITH METALLOPHOSPHOESTERASE DOMAIN-RELATED"/>
    <property type="match status" value="1"/>
</dbReference>
<dbReference type="OrthoDB" id="5464520at2"/>
<dbReference type="AlphaFoldDB" id="A0A3G1KWC7"/>
<evidence type="ECO:0000256" key="3">
    <source>
        <dbReference type="SAM" id="MobiDB-lite"/>
    </source>
</evidence>
<dbReference type="Gene3D" id="3.60.21.10">
    <property type="match status" value="1"/>
</dbReference>
<dbReference type="EMBL" id="CP017634">
    <property type="protein sequence ID" value="ATW26505.1"/>
    <property type="molecule type" value="Genomic_DNA"/>
</dbReference>
<keyword evidence="4" id="KW-1133">Transmembrane helix</keyword>
<dbReference type="InterPro" id="IPR004843">
    <property type="entry name" value="Calcineurin-like_PHP"/>
</dbReference>
<dbReference type="Proteomes" id="UP000323521">
    <property type="component" value="Chromosome"/>
</dbReference>
<dbReference type="RefSeq" id="WP_148135819.1">
    <property type="nucleotide sequence ID" value="NZ_CP017634.1"/>
</dbReference>
<dbReference type="Pfam" id="PF00149">
    <property type="entry name" value="Metallophos"/>
    <property type="match status" value="1"/>
</dbReference>
<feature type="transmembrane region" description="Helical" evidence="4">
    <location>
        <begin position="12"/>
        <end position="32"/>
    </location>
</feature>
<dbReference type="GO" id="GO:0016020">
    <property type="term" value="C:membrane"/>
    <property type="evidence" value="ECO:0007669"/>
    <property type="project" value="GOC"/>
</dbReference>
<keyword evidence="1" id="KW-0479">Metal-binding</keyword>
<evidence type="ECO:0000313" key="7">
    <source>
        <dbReference type="Proteomes" id="UP000323521"/>
    </source>
</evidence>
<accession>A0A3G1KWC7</accession>
<dbReference type="GO" id="GO:0046872">
    <property type="term" value="F:metal ion binding"/>
    <property type="evidence" value="ECO:0007669"/>
    <property type="project" value="UniProtKB-KW"/>
</dbReference>
<feature type="transmembrane region" description="Helical" evidence="4">
    <location>
        <begin position="117"/>
        <end position="137"/>
    </location>
</feature>
<keyword evidence="4" id="KW-0472">Membrane</keyword>
<gene>
    <name evidence="6" type="ORF">DCMF_18675</name>
</gene>
<dbReference type="PANTHER" id="PTHR31302:SF31">
    <property type="entry name" value="PHOSPHODIESTERASE YAEI"/>
    <property type="match status" value="1"/>
</dbReference>
<keyword evidence="7" id="KW-1185">Reference proteome</keyword>
<sequence>MRPDQNLLRKACKAAGVLLTAGVGILVCLFLFGTTSFKVHDLTWKIFAVPSLQGQTVIEFPPFGNLSAQTHVSPLDLHIRLERVGPQLVQTKYLAKESQAQIVNDIQDSIPQVLVHFSLRQIGIGFFGAFLFVFFIWRLRFKPALGAGLLGALLMGACFLLGFFTFNTEAFQEPHYDGVISEAPNFIHLASLSASQIKNIQSQAGTLMENVEGMAASTESVANLGTLGKEGSVKKILLVSDLHSNPMGVELMKSLVKSFKIDFIIDAGDLTDFGSHLEIQTADEVSKLGIPYLFCPGNHETEEMVAYMKTLPNVVVLQGQTKTFQGIRILGIPDPLSSDPAVEIKDADAWAEVVNSTAENALETIQKEGRPDILVMHNPQISRKLAGSASLLISGHTHLQAREILKDGTLLINPGTTGAAGMRGLYAKNNIPYSAVILHYSTDQGAIATDFVQYDLASQNFSLKRHLEEGSNPERASVTTASKGQ</sequence>
<keyword evidence="2" id="KW-0378">Hydrolase</keyword>
<dbReference type="GO" id="GO:0009245">
    <property type="term" value="P:lipid A biosynthetic process"/>
    <property type="evidence" value="ECO:0007669"/>
    <property type="project" value="TreeGrafter"/>
</dbReference>
<feature type="region of interest" description="Disordered" evidence="3">
    <location>
        <begin position="466"/>
        <end position="485"/>
    </location>
</feature>
<dbReference type="InterPro" id="IPR029052">
    <property type="entry name" value="Metallo-depent_PP-like"/>
</dbReference>
<feature type="domain" description="Calcineurin-like phosphoesterase" evidence="5">
    <location>
        <begin position="235"/>
        <end position="398"/>
    </location>
</feature>
<evidence type="ECO:0000256" key="2">
    <source>
        <dbReference type="ARBA" id="ARBA00022801"/>
    </source>
</evidence>
<dbReference type="InterPro" id="IPR051158">
    <property type="entry name" value="Metallophosphoesterase_sf"/>
</dbReference>
<reference evidence="6 7" key="1">
    <citation type="submission" date="2016-10" db="EMBL/GenBank/DDBJ databases">
        <title>Complete Genome Sequence of Peptococcaceae strain DCMF.</title>
        <authorList>
            <person name="Edwards R.J."/>
            <person name="Holland S.I."/>
            <person name="Deshpande N.P."/>
            <person name="Wong Y.K."/>
            <person name="Ertan H."/>
            <person name="Manefield M."/>
            <person name="Russell T.L."/>
            <person name="Lee M.J."/>
        </authorList>
    </citation>
    <scope>NUCLEOTIDE SEQUENCE [LARGE SCALE GENOMIC DNA]</scope>
    <source>
        <strain evidence="6 7">DCMF</strain>
    </source>
</reference>
<keyword evidence="4" id="KW-0812">Transmembrane</keyword>
<dbReference type="GO" id="GO:0008758">
    <property type="term" value="F:UDP-2,3-diacylglucosamine hydrolase activity"/>
    <property type="evidence" value="ECO:0007669"/>
    <property type="project" value="TreeGrafter"/>
</dbReference>
<dbReference type="KEGG" id="fwa:DCMF_18675"/>
<dbReference type="SUPFAM" id="SSF56300">
    <property type="entry name" value="Metallo-dependent phosphatases"/>
    <property type="match status" value="1"/>
</dbReference>
<name>A0A3G1KWC7_FORW1</name>
<evidence type="ECO:0000256" key="4">
    <source>
        <dbReference type="SAM" id="Phobius"/>
    </source>
</evidence>
<evidence type="ECO:0000313" key="6">
    <source>
        <dbReference type="EMBL" id="ATW26505.1"/>
    </source>
</evidence>
<proteinExistence type="predicted"/>
<evidence type="ECO:0000259" key="5">
    <source>
        <dbReference type="Pfam" id="PF00149"/>
    </source>
</evidence>
<organism evidence="6 7">
    <name type="scientific">Formimonas warabiya</name>
    <dbReference type="NCBI Taxonomy" id="1761012"/>
    <lineage>
        <taxon>Bacteria</taxon>
        <taxon>Bacillati</taxon>
        <taxon>Bacillota</taxon>
        <taxon>Clostridia</taxon>
        <taxon>Eubacteriales</taxon>
        <taxon>Peptococcaceae</taxon>
        <taxon>Candidatus Formimonas</taxon>
    </lineage>
</organism>